<dbReference type="AlphaFoldDB" id="A0A6G0KVZ5"/>
<dbReference type="Proteomes" id="UP000488956">
    <property type="component" value="Unassembled WGS sequence"/>
</dbReference>
<gene>
    <name evidence="3" type="ORF">PF010_g14946</name>
</gene>
<evidence type="ECO:0000256" key="1">
    <source>
        <dbReference type="SAM" id="Coils"/>
    </source>
</evidence>
<sequence length="218" mass="25370">MNNLTREVDERKKKLEDRENEVATREKNMENKEEELQVKAEELQSHEAKLKEEGRRLQNVTHRLQREREQLDADKKKREKPSREKQQGGRISLRQAKILNEMKRQTRLLEEQFKNNGCPAAFKELEANRNRIEEERAAMQAERDGGGTQLESMKAVLEAVKTENSGLQDTIARLELYLSMFKLSAVTGKAIEEFTEWNAVIRAGKPLEFLLQCGLTLY</sequence>
<evidence type="ECO:0000256" key="2">
    <source>
        <dbReference type="SAM" id="MobiDB-lite"/>
    </source>
</evidence>
<keyword evidence="1" id="KW-0175">Coiled coil</keyword>
<name>A0A6G0KVZ5_9STRA</name>
<evidence type="ECO:0000313" key="3">
    <source>
        <dbReference type="EMBL" id="KAE9100052.1"/>
    </source>
</evidence>
<dbReference type="EMBL" id="QXFX01000951">
    <property type="protein sequence ID" value="KAE9100052.1"/>
    <property type="molecule type" value="Genomic_DNA"/>
</dbReference>
<feature type="compositionally biased region" description="Basic and acidic residues" evidence="2">
    <location>
        <begin position="1"/>
        <end position="56"/>
    </location>
</feature>
<feature type="coiled-coil region" evidence="1">
    <location>
        <begin position="122"/>
        <end position="170"/>
    </location>
</feature>
<reference evidence="3 4" key="1">
    <citation type="submission" date="2018-09" db="EMBL/GenBank/DDBJ databases">
        <title>Genomic investigation of the strawberry pathogen Phytophthora fragariae indicates pathogenicity is determined by transcriptional variation in three key races.</title>
        <authorList>
            <person name="Adams T.M."/>
            <person name="Armitage A.D."/>
            <person name="Sobczyk M.K."/>
            <person name="Bates H.J."/>
            <person name="Dunwell J.M."/>
            <person name="Nellist C.F."/>
            <person name="Harrison R.J."/>
        </authorList>
    </citation>
    <scope>NUCLEOTIDE SEQUENCE [LARGE SCALE GENOMIC DNA]</scope>
    <source>
        <strain evidence="3 4">ONT-3</strain>
    </source>
</reference>
<feature type="compositionally biased region" description="Basic and acidic residues" evidence="2">
    <location>
        <begin position="64"/>
        <end position="87"/>
    </location>
</feature>
<evidence type="ECO:0000313" key="4">
    <source>
        <dbReference type="Proteomes" id="UP000488956"/>
    </source>
</evidence>
<accession>A0A6G0KVZ5</accession>
<feature type="region of interest" description="Disordered" evidence="2">
    <location>
        <begin position="1"/>
        <end position="91"/>
    </location>
</feature>
<proteinExistence type="predicted"/>
<comment type="caution">
    <text evidence="3">The sequence shown here is derived from an EMBL/GenBank/DDBJ whole genome shotgun (WGS) entry which is preliminary data.</text>
</comment>
<protein>
    <submittedName>
        <fullName evidence="3">Uncharacterized protein</fullName>
    </submittedName>
</protein>
<organism evidence="3 4">
    <name type="scientific">Phytophthora fragariae</name>
    <dbReference type="NCBI Taxonomy" id="53985"/>
    <lineage>
        <taxon>Eukaryota</taxon>
        <taxon>Sar</taxon>
        <taxon>Stramenopiles</taxon>
        <taxon>Oomycota</taxon>
        <taxon>Peronosporomycetes</taxon>
        <taxon>Peronosporales</taxon>
        <taxon>Peronosporaceae</taxon>
        <taxon>Phytophthora</taxon>
    </lineage>
</organism>